<comment type="caution">
    <text evidence="12">The sequence shown here is derived from an EMBL/GenBank/DDBJ whole genome shotgun (WGS) entry which is preliminary data.</text>
</comment>
<dbReference type="AlphaFoldDB" id="A0A1Y3PNC9"/>
<reference evidence="13" key="1">
    <citation type="submission" date="2016-06" db="EMBL/GenBank/DDBJ databases">
        <authorList>
            <person name="Nascimento L."/>
            <person name="Pereira R.V."/>
            <person name="Martins L.F."/>
            <person name="Quaggio R.B."/>
            <person name="Silva A.M."/>
            <person name="Setubal J.C."/>
        </authorList>
    </citation>
    <scope>NUCLEOTIDE SEQUENCE [LARGE SCALE GENOMIC DNA]</scope>
</reference>
<keyword evidence="5" id="KW-0472">Membrane</keyword>
<feature type="signal peptide" evidence="9">
    <location>
        <begin position="1"/>
        <end position="24"/>
    </location>
</feature>
<dbReference type="GO" id="GO:0016020">
    <property type="term" value="C:membrane"/>
    <property type="evidence" value="ECO:0007669"/>
    <property type="project" value="UniProtKB-SubCell"/>
</dbReference>
<feature type="domain" description="Spore germination protein N-terminal" evidence="11">
    <location>
        <begin position="30"/>
        <end position="207"/>
    </location>
</feature>
<feature type="region of interest" description="Disordered" evidence="8">
    <location>
        <begin position="381"/>
        <end position="404"/>
    </location>
</feature>
<dbReference type="GO" id="GO:0009847">
    <property type="term" value="P:spore germination"/>
    <property type="evidence" value="ECO:0007669"/>
    <property type="project" value="InterPro"/>
</dbReference>
<dbReference type="PROSITE" id="PS51257">
    <property type="entry name" value="PROKAR_LIPOPROTEIN"/>
    <property type="match status" value="1"/>
</dbReference>
<sequence>MRINTSVSKRAICLMLAAAGWVLSACGDLTEISDLNIVVGFGIDKDGEDVRVTVQMRNVVVGATSTEGMGQQGGGGGGKEYINLSSEGRTVEEAVENLRRVAPRRLYFAHNTVVVFGREYAENGIDPVLDFLLRSREFRRTQLFCVTSGTAEEVLHATVGGMEQVNALGLQRLLLPADIEFVIAPTTERIFLNQLLSPSHVPLMTWVDVEREKATLKGVGLFRGAKLAELLPFQLAQSLLLLRGEIETYTVELPCDQPNRKSVVRIRFIRHELKPLRKGGDIAFHVHIRGTGEPVTMCHGNYLEPETFKKMKKAVRSQLEQQLRKTVAFLQQRKLDGAMFGSAVYRVDPKWWRAHAKEWPRLFGKVPVKIDVQVDVTRPGMLTTPPEHNYTPELFPPKSVPGGD</sequence>
<keyword evidence="4 9" id="KW-0732">Signal</keyword>
<dbReference type="Pfam" id="PF05504">
    <property type="entry name" value="Spore_GerAC"/>
    <property type="match status" value="1"/>
</dbReference>
<dbReference type="Gene3D" id="3.30.300.210">
    <property type="entry name" value="Nutrient germinant receptor protein C, domain 3"/>
    <property type="match status" value="1"/>
</dbReference>
<dbReference type="PANTHER" id="PTHR35789:SF1">
    <property type="entry name" value="SPORE GERMINATION PROTEIN B3"/>
    <property type="match status" value="1"/>
</dbReference>
<dbReference type="InterPro" id="IPR008844">
    <property type="entry name" value="Spore_GerAC-like"/>
</dbReference>
<feature type="chain" id="PRO_5013073643" evidence="9">
    <location>
        <begin position="25"/>
        <end position="404"/>
    </location>
</feature>
<proteinExistence type="inferred from homology"/>
<feature type="domain" description="Spore germination GerAC-like C-terminal" evidence="10">
    <location>
        <begin position="218"/>
        <end position="380"/>
    </location>
</feature>
<dbReference type="InterPro" id="IPR046953">
    <property type="entry name" value="Spore_GerAC-like_C"/>
</dbReference>
<evidence type="ECO:0000256" key="6">
    <source>
        <dbReference type="ARBA" id="ARBA00023139"/>
    </source>
</evidence>
<accession>A0A1Y3PNC9</accession>
<feature type="compositionally biased region" description="Pro residues" evidence="8">
    <location>
        <begin position="394"/>
        <end position="404"/>
    </location>
</feature>
<dbReference type="Pfam" id="PF25198">
    <property type="entry name" value="Spore_GerAC_N"/>
    <property type="match status" value="1"/>
</dbReference>
<dbReference type="Proteomes" id="UP000196475">
    <property type="component" value="Unassembled WGS sequence"/>
</dbReference>
<dbReference type="PANTHER" id="PTHR35789">
    <property type="entry name" value="SPORE GERMINATION PROTEIN B3"/>
    <property type="match status" value="1"/>
</dbReference>
<evidence type="ECO:0000259" key="10">
    <source>
        <dbReference type="Pfam" id="PF05504"/>
    </source>
</evidence>
<evidence type="ECO:0000256" key="9">
    <source>
        <dbReference type="SAM" id="SignalP"/>
    </source>
</evidence>
<evidence type="ECO:0000256" key="1">
    <source>
        <dbReference type="ARBA" id="ARBA00004635"/>
    </source>
</evidence>
<keyword evidence="6" id="KW-0564">Palmitate</keyword>
<evidence type="ECO:0000313" key="13">
    <source>
        <dbReference type="Proteomes" id="UP000196475"/>
    </source>
</evidence>
<comment type="subcellular location">
    <subcellularLocation>
        <location evidence="1">Membrane</location>
        <topology evidence="1">Lipid-anchor</topology>
    </subcellularLocation>
</comment>
<evidence type="ECO:0000313" key="12">
    <source>
        <dbReference type="EMBL" id="OUM87626.1"/>
    </source>
</evidence>
<evidence type="ECO:0000256" key="7">
    <source>
        <dbReference type="ARBA" id="ARBA00023288"/>
    </source>
</evidence>
<evidence type="ECO:0000256" key="5">
    <source>
        <dbReference type="ARBA" id="ARBA00023136"/>
    </source>
</evidence>
<keyword evidence="7" id="KW-0449">Lipoprotein</keyword>
<evidence type="ECO:0000256" key="8">
    <source>
        <dbReference type="SAM" id="MobiDB-lite"/>
    </source>
</evidence>
<evidence type="ECO:0000259" key="11">
    <source>
        <dbReference type="Pfam" id="PF25198"/>
    </source>
</evidence>
<name>A0A1Y3PNC9_9BACI</name>
<protein>
    <submittedName>
        <fullName evidence="12">Uncharacterized protein</fullName>
    </submittedName>
</protein>
<gene>
    <name evidence="12" type="ORF">BAA01_04975</name>
</gene>
<dbReference type="InterPro" id="IPR057336">
    <property type="entry name" value="GerAC_N"/>
</dbReference>
<dbReference type="EMBL" id="LZRT01000072">
    <property type="protein sequence ID" value="OUM87626.1"/>
    <property type="molecule type" value="Genomic_DNA"/>
</dbReference>
<keyword evidence="3" id="KW-0309">Germination</keyword>
<evidence type="ECO:0000256" key="4">
    <source>
        <dbReference type="ARBA" id="ARBA00022729"/>
    </source>
</evidence>
<evidence type="ECO:0000256" key="3">
    <source>
        <dbReference type="ARBA" id="ARBA00022544"/>
    </source>
</evidence>
<evidence type="ECO:0000256" key="2">
    <source>
        <dbReference type="ARBA" id="ARBA00007886"/>
    </source>
</evidence>
<dbReference type="InterPro" id="IPR038501">
    <property type="entry name" value="Spore_GerAC_C_sf"/>
</dbReference>
<organism evidence="12 13">
    <name type="scientific">Bacillus thermozeamaize</name>
    <dbReference type="NCBI Taxonomy" id="230954"/>
    <lineage>
        <taxon>Bacteria</taxon>
        <taxon>Bacillati</taxon>
        <taxon>Bacillota</taxon>
        <taxon>Bacilli</taxon>
        <taxon>Bacillales</taxon>
        <taxon>Bacillaceae</taxon>
        <taxon>Bacillus</taxon>
    </lineage>
</organism>
<dbReference type="NCBIfam" id="TIGR02887">
    <property type="entry name" value="spore_ger_x_C"/>
    <property type="match status" value="1"/>
</dbReference>
<comment type="similarity">
    <text evidence="2">Belongs to the GerABKC lipoprotein family.</text>
</comment>